<reference evidence="8 9" key="1">
    <citation type="submission" date="2019-12" db="EMBL/GenBank/DDBJ databases">
        <title>Whole-genome analyses of novel actinobacteria.</title>
        <authorList>
            <person name="Sahin N."/>
            <person name="Saygin H."/>
        </authorList>
    </citation>
    <scope>NUCLEOTIDE SEQUENCE [LARGE SCALE GENOMIC DNA]</scope>
    <source>
        <strain evidence="8 9">KC615</strain>
    </source>
</reference>
<proteinExistence type="inferred from homology"/>
<keyword evidence="6 7" id="KW-0949">S-adenosyl-L-methionine</keyword>
<dbReference type="FunFam" id="1.10.150.170:FF:000001">
    <property type="entry name" value="Ribosomal RNA small subunit methyltransferase H"/>
    <property type="match status" value="1"/>
</dbReference>
<dbReference type="GO" id="GO:0070475">
    <property type="term" value="P:rRNA base methylation"/>
    <property type="evidence" value="ECO:0007669"/>
    <property type="project" value="UniProtKB-UniRule"/>
</dbReference>
<feature type="binding site" evidence="7">
    <location>
        <position position="107"/>
    </location>
    <ligand>
        <name>S-adenosyl-L-methionine</name>
        <dbReference type="ChEBI" id="CHEBI:59789"/>
    </ligand>
</feature>
<dbReference type="RefSeq" id="WP_160802709.1">
    <property type="nucleotide sequence ID" value="NZ_WUUL01000013.1"/>
</dbReference>
<dbReference type="PANTHER" id="PTHR11265">
    <property type="entry name" value="S-ADENOSYL-METHYLTRANSFERASE MRAW"/>
    <property type="match status" value="1"/>
</dbReference>
<dbReference type="AlphaFoldDB" id="A0A6I4VZI2"/>
<dbReference type="SUPFAM" id="SSF81799">
    <property type="entry name" value="Putative methyltransferase TM0872, insert domain"/>
    <property type="match status" value="1"/>
</dbReference>
<feature type="binding site" evidence="7">
    <location>
        <position position="100"/>
    </location>
    <ligand>
        <name>S-adenosyl-L-methionine</name>
        <dbReference type="ChEBI" id="CHEBI:59789"/>
    </ligand>
</feature>
<dbReference type="GO" id="GO:0071424">
    <property type="term" value="F:rRNA (cytosine-N4-)-methyltransferase activity"/>
    <property type="evidence" value="ECO:0007669"/>
    <property type="project" value="UniProtKB-UniRule"/>
</dbReference>
<comment type="similarity">
    <text evidence="1 7">Belongs to the methyltransferase superfamily. RsmH family.</text>
</comment>
<keyword evidence="5 7" id="KW-0808">Transferase</keyword>
<evidence type="ECO:0000256" key="1">
    <source>
        <dbReference type="ARBA" id="ARBA00010396"/>
    </source>
</evidence>
<dbReference type="HAMAP" id="MF_01007">
    <property type="entry name" value="16SrRNA_methyltr_H"/>
    <property type="match status" value="1"/>
</dbReference>
<dbReference type="EMBL" id="WUUL01000013">
    <property type="protein sequence ID" value="MXQ55360.1"/>
    <property type="molecule type" value="Genomic_DNA"/>
</dbReference>
<dbReference type="EC" id="2.1.1.199" evidence="7"/>
<name>A0A6I4VZI2_9BACL</name>
<protein>
    <recommendedName>
        <fullName evidence="7">Ribosomal RNA small subunit methyltransferase H</fullName>
        <ecNumber evidence="7">2.1.1.199</ecNumber>
    </recommendedName>
    <alternativeName>
        <fullName evidence="7">16S rRNA m(4)C1402 methyltransferase</fullName>
    </alternativeName>
    <alternativeName>
        <fullName evidence="7">rRNA (cytosine-N(4)-)-methyltransferase RsmH</fullName>
    </alternativeName>
</protein>
<feature type="binding site" evidence="7">
    <location>
        <begin position="32"/>
        <end position="34"/>
    </location>
    <ligand>
        <name>S-adenosyl-L-methionine</name>
        <dbReference type="ChEBI" id="CHEBI:59789"/>
    </ligand>
</feature>
<evidence type="ECO:0000256" key="6">
    <source>
        <dbReference type="ARBA" id="ARBA00022691"/>
    </source>
</evidence>
<feature type="binding site" evidence="7">
    <location>
        <position position="52"/>
    </location>
    <ligand>
        <name>S-adenosyl-L-methionine</name>
        <dbReference type="ChEBI" id="CHEBI:59789"/>
    </ligand>
</feature>
<comment type="subcellular location">
    <subcellularLocation>
        <location evidence="7">Cytoplasm</location>
    </subcellularLocation>
</comment>
<sequence>MFEHITVLLEESVDALAIKPDGVYVDCTLGGAGHSSLIAKKLGPNGTLIGLDQDNKALEAAKRKLDQVSCKVIVHKANFQHVQEVIHSLGFDKVDGFLFDLGVSSPQLDEGERGFSYHEDAPLDMRMDRDQELTAYQIVNHYPEEEISHILFRFGEEKFARRIARQIIQKRMIKPIERTVELAEIIKEAIPAATRRKGPHPARRSFQAIRIAVNNELGVFENALKQVVPMLQTGGRVAVISFHSLEDRICKHFFQEQSVGCICPKHFPVCVCNHQPSLNILTRKPIIPSDSEIERNARARSAKLRVAEKI</sequence>
<evidence type="ECO:0000313" key="8">
    <source>
        <dbReference type="EMBL" id="MXQ55360.1"/>
    </source>
</evidence>
<dbReference type="InterPro" id="IPR023397">
    <property type="entry name" value="SAM-dep_MeTrfase_MraW_recog"/>
</dbReference>
<organism evidence="8 9">
    <name type="scientific">Shimazuella alba</name>
    <dbReference type="NCBI Taxonomy" id="2690964"/>
    <lineage>
        <taxon>Bacteria</taxon>
        <taxon>Bacillati</taxon>
        <taxon>Bacillota</taxon>
        <taxon>Bacilli</taxon>
        <taxon>Bacillales</taxon>
        <taxon>Thermoactinomycetaceae</taxon>
        <taxon>Shimazuella</taxon>
    </lineage>
</organism>
<gene>
    <name evidence="7 8" type="primary">rsmH</name>
    <name evidence="8" type="ORF">GSM42_16890</name>
</gene>
<evidence type="ECO:0000256" key="7">
    <source>
        <dbReference type="HAMAP-Rule" id="MF_01007"/>
    </source>
</evidence>
<dbReference type="PANTHER" id="PTHR11265:SF0">
    <property type="entry name" value="12S RRNA N4-METHYLCYTIDINE METHYLTRANSFERASE"/>
    <property type="match status" value="1"/>
</dbReference>
<keyword evidence="4 7" id="KW-0489">Methyltransferase</keyword>
<accession>A0A6I4VZI2</accession>
<dbReference type="SUPFAM" id="SSF53335">
    <property type="entry name" value="S-adenosyl-L-methionine-dependent methyltransferases"/>
    <property type="match status" value="1"/>
</dbReference>
<evidence type="ECO:0000256" key="4">
    <source>
        <dbReference type="ARBA" id="ARBA00022603"/>
    </source>
</evidence>
<dbReference type="NCBIfam" id="TIGR00006">
    <property type="entry name" value="16S rRNA (cytosine(1402)-N(4))-methyltransferase RsmH"/>
    <property type="match status" value="1"/>
</dbReference>
<keyword evidence="3 7" id="KW-0698">rRNA processing</keyword>
<dbReference type="Gene3D" id="1.10.150.170">
    <property type="entry name" value="Putative methyltransferase TM0872, insert domain"/>
    <property type="match status" value="1"/>
</dbReference>
<keyword evidence="2 7" id="KW-0963">Cytoplasm</keyword>
<evidence type="ECO:0000256" key="2">
    <source>
        <dbReference type="ARBA" id="ARBA00022490"/>
    </source>
</evidence>
<dbReference type="InterPro" id="IPR029063">
    <property type="entry name" value="SAM-dependent_MTases_sf"/>
</dbReference>
<comment type="function">
    <text evidence="7">Specifically methylates the N4 position of cytidine in position 1402 (C1402) of 16S rRNA.</text>
</comment>
<dbReference type="Pfam" id="PF01795">
    <property type="entry name" value="Methyltransf_5"/>
    <property type="match status" value="1"/>
</dbReference>
<evidence type="ECO:0000256" key="5">
    <source>
        <dbReference type="ARBA" id="ARBA00022679"/>
    </source>
</evidence>
<comment type="caution">
    <text evidence="8">The sequence shown here is derived from an EMBL/GenBank/DDBJ whole genome shotgun (WGS) entry which is preliminary data.</text>
</comment>
<keyword evidence="9" id="KW-1185">Reference proteome</keyword>
<dbReference type="InterPro" id="IPR002903">
    <property type="entry name" value="RsmH"/>
</dbReference>
<feature type="binding site" evidence="7">
    <location>
        <position position="79"/>
    </location>
    <ligand>
        <name>S-adenosyl-L-methionine</name>
        <dbReference type="ChEBI" id="CHEBI:59789"/>
    </ligand>
</feature>
<evidence type="ECO:0000313" key="9">
    <source>
        <dbReference type="Proteomes" id="UP000430692"/>
    </source>
</evidence>
<evidence type="ECO:0000256" key="3">
    <source>
        <dbReference type="ARBA" id="ARBA00022552"/>
    </source>
</evidence>
<comment type="catalytic activity">
    <reaction evidence="7">
        <text>cytidine(1402) in 16S rRNA + S-adenosyl-L-methionine = N(4)-methylcytidine(1402) in 16S rRNA + S-adenosyl-L-homocysteine + H(+)</text>
        <dbReference type="Rhea" id="RHEA:42928"/>
        <dbReference type="Rhea" id="RHEA-COMP:10286"/>
        <dbReference type="Rhea" id="RHEA-COMP:10287"/>
        <dbReference type="ChEBI" id="CHEBI:15378"/>
        <dbReference type="ChEBI" id="CHEBI:57856"/>
        <dbReference type="ChEBI" id="CHEBI:59789"/>
        <dbReference type="ChEBI" id="CHEBI:74506"/>
        <dbReference type="ChEBI" id="CHEBI:82748"/>
        <dbReference type="EC" id="2.1.1.199"/>
    </reaction>
</comment>
<dbReference type="Gene3D" id="3.40.50.150">
    <property type="entry name" value="Vaccinia Virus protein VP39"/>
    <property type="match status" value="1"/>
</dbReference>
<dbReference type="PIRSF" id="PIRSF004486">
    <property type="entry name" value="MraW"/>
    <property type="match status" value="1"/>
</dbReference>
<dbReference type="GO" id="GO:0005737">
    <property type="term" value="C:cytoplasm"/>
    <property type="evidence" value="ECO:0007669"/>
    <property type="project" value="UniProtKB-SubCell"/>
</dbReference>
<dbReference type="Proteomes" id="UP000430692">
    <property type="component" value="Unassembled WGS sequence"/>
</dbReference>